<dbReference type="Pfam" id="PF01740">
    <property type="entry name" value="STAS"/>
    <property type="match status" value="1"/>
</dbReference>
<dbReference type="PROSITE" id="PS50801">
    <property type="entry name" value="STAS"/>
    <property type="match status" value="1"/>
</dbReference>
<sequence>MNMSAKGAMMTESYTMSEEENAARIPVSELWEGVLLLSLNGIVDSAQSQHVMDVVLNKIAETRARIFILDIRAVVAMDTAVANHLIKITQAASLLGCECVISGISPAVAQSLVQLGISLDDVVTRVTISDALSYAFDRLALQVVSRGNNIP</sequence>
<dbReference type="CDD" id="cd07041">
    <property type="entry name" value="STAS_RsbR_RsbS_like"/>
    <property type="match status" value="1"/>
</dbReference>
<dbReference type="PANTHER" id="PTHR33745:SF3">
    <property type="entry name" value="RSBT CO-ANTAGONIST PROTEIN RSBRC"/>
    <property type="match status" value="1"/>
</dbReference>
<evidence type="ECO:0000313" key="3">
    <source>
        <dbReference type="EMBL" id="KKO06768.1"/>
    </source>
</evidence>
<dbReference type="AlphaFoldDB" id="A0A0F9W3J4"/>
<dbReference type="SUPFAM" id="SSF52091">
    <property type="entry name" value="SpoIIaa-like"/>
    <property type="match status" value="1"/>
</dbReference>
<reference evidence="3" key="1">
    <citation type="journal article" date="2015" name="Nature">
        <title>Complex archaea that bridge the gap between prokaryotes and eukaryotes.</title>
        <authorList>
            <person name="Spang A."/>
            <person name="Saw J.H."/>
            <person name="Jorgensen S.L."/>
            <person name="Zaremba-Niedzwiedzka K."/>
            <person name="Martijn J."/>
            <person name="Lind A.E."/>
            <person name="van Eijk R."/>
            <person name="Schleper C."/>
            <person name="Guy L."/>
            <person name="Ettema T.J."/>
        </authorList>
    </citation>
    <scope>NUCLEOTIDE SEQUENCE</scope>
</reference>
<feature type="domain" description="STAS" evidence="2">
    <location>
        <begin position="24"/>
        <end position="135"/>
    </location>
</feature>
<evidence type="ECO:0000259" key="2">
    <source>
        <dbReference type="PROSITE" id="PS50801"/>
    </source>
</evidence>
<name>A0A0F9W3J4_9ZZZZ</name>
<dbReference type="InterPro" id="IPR036513">
    <property type="entry name" value="STAS_dom_sf"/>
</dbReference>
<keyword evidence="1" id="KW-0597">Phosphoprotein</keyword>
<organism evidence="3">
    <name type="scientific">marine sediment metagenome</name>
    <dbReference type="NCBI Taxonomy" id="412755"/>
    <lineage>
        <taxon>unclassified sequences</taxon>
        <taxon>metagenomes</taxon>
        <taxon>ecological metagenomes</taxon>
    </lineage>
</organism>
<dbReference type="EMBL" id="LAZR01000014">
    <property type="protein sequence ID" value="KKO06768.1"/>
    <property type="molecule type" value="Genomic_DNA"/>
</dbReference>
<dbReference type="InterPro" id="IPR002645">
    <property type="entry name" value="STAS_dom"/>
</dbReference>
<accession>A0A0F9W3J4</accession>
<gene>
    <name evidence="3" type="ORF">LCGC14_0059510</name>
</gene>
<protein>
    <recommendedName>
        <fullName evidence="2">STAS domain-containing protein</fullName>
    </recommendedName>
</protein>
<evidence type="ECO:0000256" key="1">
    <source>
        <dbReference type="ARBA" id="ARBA00022553"/>
    </source>
</evidence>
<dbReference type="InterPro" id="IPR051932">
    <property type="entry name" value="Bact_StressResp_Reg"/>
</dbReference>
<proteinExistence type="predicted"/>
<dbReference type="PANTHER" id="PTHR33745">
    <property type="entry name" value="RSBT ANTAGONIST PROTEIN RSBS-RELATED"/>
    <property type="match status" value="1"/>
</dbReference>
<comment type="caution">
    <text evidence="3">The sequence shown here is derived from an EMBL/GenBank/DDBJ whole genome shotgun (WGS) entry which is preliminary data.</text>
</comment>
<dbReference type="Gene3D" id="3.30.750.24">
    <property type="entry name" value="STAS domain"/>
    <property type="match status" value="1"/>
</dbReference>